<evidence type="ECO:0000256" key="2">
    <source>
        <dbReference type="HAMAP-Rule" id="MF_00518"/>
    </source>
</evidence>
<dbReference type="Pfam" id="PF02580">
    <property type="entry name" value="Tyr_Deacylase"/>
    <property type="match status" value="1"/>
</dbReference>
<organism evidence="3 4">
    <name type="scientific">Desulfobotulus mexicanus</name>
    <dbReference type="NCBI Taxonomy" id="2586642"/>
    <lineage>
        <taxon>Bacteria</taxon>
        <taxon>Pseudomonadati</taxon>
        <taxon>Thermodesulfobacteriota</taxon>
        <taxon>Desulfobacteria</taxon>
        <taxon>Desulfobacterales</taxon>
        <taxon>Desulfobacteraceae</taxon>
        <taxon>Desulfobotulus</taxon>
    </lineage>
</organism>
<dbReference type="NCBIfam" id="TIGR00256">
    <property type="entry name" value="D-aminoacyl-tRNA deacylase"/>
    <property type="match status" value="1"/>
</dbReference>
<comment type="domain">
    <text evidence="2">A Gly-cisPro motif from one monomer fits into the active site of the other monomer to allow specific chiral rejection of L-amino acids.</text>
</comment>
<dbReference type="EC" id="3.1.1.-" evidence="2"/>
<dbReference type="PANTHER" id="PTHR10472:SF5">
    <property type="entry name" value="D-AMINOACYL-TRNA DEACYLASE 1"/>
    <property type="match status" value="1"/>
</dbReference>
<proteinExistence type="inferred from homology"/>
<sequence>MIAVVQRVRSAEVRIDDIIEGKIDHGLLILLGVAKEDSQEDSTFLADKIVHLRIFEDEEGKMNHSLVDISGEILVVSQFTLLADCRKGRRPSFTDAAKPETAIPLYQHFVESCKNRDIRVETGRFQANMDVSLINEGPVTLTLDSRMRNR</sequence>
<dbReference type="Proteomes" id="UP000321899">
    <property type="component" value="Unassembled WGS sequence"/>
</dbReference>
<dbReference type="EMBL" id="VDMB01000026">
    <property type="protein sequence ID" value="TYT73543.1"/>
    <property type="molecule type" value="Genomic_DNA"/>
</dbReference>
<dbReference type="Gene3D" id="3.50.80.10">
    <property type="entry name" value="D-tyrosyl-tRNA(Tyr) deacylase"/>
    <property type="match status" value="1"/>
</dbReference>
<protein>
    <recommendedName>
        <fullName evidence="2">D-aminoacyl-tRNA deacylase</fullName>
        <shortName evidence="2">DTD</shortName>
        <ecNumber evidence="2">3.1.1.96</ecNumber>
    </recommendedName>
    <alternativeName>
        <fullName evidence="2">Gly-tRNA(Ala) deacylase</fullName>
        <ecNumber evidence="2">3.1.1.-</ecNumber>
    </alternativeName>
</protein>
<keyword evidence="2" id="KW-0694">RNA-binding</keyword>
<keyword evidence="2" id="KW-0963">Cytoplasm</keyword>
<dbReference type="RefSeq" id="WP_139450586.1">
    <property type="nucleotide sequence ID" value="NZ_VDMB01000026.1"/>
</dbReference>
<dbReference type="GO" id="GO:0000049">
    <property type="term" value="F:tRNA binding"/>
    <property type="evidence" value="ECO:0007669"/>
    <property type="project" value="UniProtKB-UniRule"/>
</dbReference>
<dbReference type="CDD" id="cd00563">
    <property type="entry name" value="Dtyr_deacylase"/>
    <property type="match status" value="1"/>
</dbReference>
<feature type="short sequence motif" description="Gly-cisPro motif, important for rejection of L-amino acids" evidence="2">
    <location>
        <begin position="137"/>
        <end position="138"/>
    </location>
</feature>
<dbReference type="OrthoDB" id="9801395at2"/>
<dbReference type="GO" id="GO:0043908">
    <property type="term" value="F:Ser(Gly)-tRNA(Ala) hydrolase activity"/>
    <property type="evidence" value="ECO:0007669"/>
    <property type="project" value="UniProtKB-UniRule"/>
</dbReference>
<dbReference type="AlphaFoldDB" id="A0A5S5MCV4"/>
<dbReference type="GO" id="GO:0005737">
    <property type="term" value="C:cytoplasm"/>
    <property type="evidence" value="ECO:0007669"/>
    <property type="project" value="UniProtKB-SubCell"/>
</dbReference>
<comment type="catalytic activity">
    <reaction evidence="2">
        <text>glycyl-tRNA(Ala) + H2O = tRNA(Ala) + glycine + H(+)</text>
        <dbReference type="Rhea" id="RHEA:53744"/>
        <dbReference type="Rhea" id="RHEA-COMP:9657"/>
        <dbReference type="Rhea" id="RHEA-COMP:13640"/>
        <dbReference type="ChEBI" id="CHEBI:15377"/>
        <dbReference type="ChEBI" id="CHEBI:15378"/>
        <dbReference type="ChEBI" id="CHEBI:57305"/>
        <dbReference type="ChEBI" id="CHEBI:78442"/>
        <dbReference type="ChEBI" id="CHEBI:78522"/>
    </reaction>
</comment>
<dbReference type="PANTHER" id="PTHR10472">
    <property type="entry name" value="D-TYROSYL-TRNA TYR DEACYLASE"/>
    <property type="match status" value="1"/>
</dbReference>
<comment type="similarity">
    <text evidence="1 2">Belongs to the DTD family.</text>
</comment>
<keyword evidence="4" id="KW-1185">Reference proteome</keyword>
<dbReference type="GO" id="GO:0019478">
    <property type="term" value="P:D-amino acid catabolic process"/>
    <property type="evidence" value="ECO:0007669"/>
    <property type="project" value="UniProtKB-UniRule"/>
</dbReference>
<comment type="function">
    <text evidence="2">An aminoacyl-tRNA editing enzyme that deacylates mischarged D-aminoacyl-tRNAs. Also deacylates mischarged glycyl-tRNA(Ala), protecting cells against glycine mischarging by AlaRS. Acts via tRNA-based rather than protein-based catalysis; rejects L-amino acids rather than detecting D-amino acids in the active site. By recycling D-aminoacyl-tRNA to D-amino acids and free tRNA molecules, this enzyme counteracts the toxicity associated with the formation of D-aminoacyl-tRNA entities in vivo and helps enforce protein L-homochirality.</text>
</comment>
<dbReference type="HAMAP" id="MF_00518">
    <property type="entry name" value="Deacylase_Dtd"/>
    <property type="match status" value="1"/>
</dbReference>
<dbReference type="GO" id="GO:0051500">
    <property type="term" value="F:D-tyrosyl-tRNA(Tyr) deacylase activity"/>
    <property type="evidence" value="ECO:0007669"/>
    <property type="project" value="TreeGrafter"/>
</dbReference>
<keyword evidence="2 3" id="KW-0378">Hydrolase</keyword>
<reference evidence="3 4" key="1">
    <citation type="submission" date="2019-06" db="EMBL/GenBank/DDBJ databases">
        <title>Desulfobotulus mexicanus sp. nov., a novel sulfate-reducing bacterium isolated from the sediment of an alkaline crater lake in Mexico.</title>
        <authorList>
            <person name="Hirschler-Rea A."/>
        </authorList>
    </citation>
    <scope>NUCLEOTIDE SEQUENCE [LARGE SCALE GENOMIC DNA]</scope>
    <source>
        <strain evidence="3 4">PAR22N</strain>
    </source>
</reference>
<dbReference type="InterPro" id="IPR023509">
    <property type="entry name" value="DTD-like_sf"/>
</dbReference>
<evidence type="ECO:0000256" key="1">
    <source>
        <dbReference type="ARBA" id="ARBA00009673"/>
    </source>
</evidence>
<dbReference type="GO" id="GO:0106026">
    <property type="term" value="F:Gly-tRNA(Ala) deacylase activity"/>
    <property type="evidence" value="ECO:0007669"/>
    <property type="project" value="UniProtKB-UniRule"/>
</dbReference>
<dbReference type="FunFam" id="3.50.80.10:FF:000001">
    <property type="entry name" value="D-aminoacyl-tRNA deacylase"/>
    <property type="match status" value="1"/>
</dbReference>
<gene>
    <name evidence="2" type="primary">dtd</name>
    <name evidence="3" type="ORF">FIM25_14540</name>
</gene>
<comment type="catalytic activity">
    <reaction evidence="2">
        <text>a D-aminoacyl-tRNA + H2O = a tRNA + a D-alpha-amino acid + H(+)</text>
        <dbReference type="Rhea" id="RHEA:13953"/>
        <dbReference type="Rhea" id="RHEA-COMP:10123"/>
        <dbReference type="Rhea" id="RHEA-COMP:10124"/>
        <dbReference type="ChEBI" id="CHEBI:15377"/>
        <dbReference type="ChEBI" id="CHEBI:15378"/>
        <dbReference type="ChEBI" id="CHEBI:59871"/>
        <dbReference type="ChEBI" id="CHEBI:78442"/>
        <dbReference type="ChEBI" id="CHEBI:79333"/>
        <dbReference type="EC" id="3.1.1.96"/>
    </reaction>
</comment>
<comment type="subcellular location">
    <subcellularLocation>
        <location evidence="2">Cytoplasm</location>
    </subcellularLocation>
</comment>
<comment type="caution">
    <text evidence="3">The sequence shown here is derived from an EMBL/GenBank/DDBJ whole genome shotgun (WGS) entry which is preliminary data.</text>
</comment>
<evidence type="ECO:0000313" key="4">
    <source>
        <dbReference type="Proteomes" id="UP000321899"/>
    </source>
</evidence>
<accession>A0A5S5MCV4</accession>
<dbReference type="SUPFAM" id="SSF69500">
    <property type="entry name" value="DTD-like"/>
    <property type="match status" value="1"/>
</dbReference>
<dbReference type="EC" id="3.1.1.96" evidence="2"/>
<keyword evidence="2" id="KW-0820">tRNA-binding</keyword>
<evidence type="ECO:0000313" key="3">
    <source>
        <dbReference type="EMBL" id="TYT73543.1"/>
    </source>
</evidence>
<comment type="subunit">
    <text evidence="2">Homodimer.</text>
</comment>
<name>A0A5S5MCV4_9BACT</name>
<dbReference type="InterPro" id="IPR003732">
    <property type="entry name" value="Daa-tRNA_deacyls_DTD"/>
</dbReference>